<keyword evidence="10" id="KW-0665">Pyrimidine biosynthesis</keyword>
<dbReference type="InterPro" id="IPR005720">
    <property type="entry name" value="Dihydroorotate_DH_cat"/>
</dbReference>
<evidence type="ECO:0000256" key="13">
    <source>
        <dbReference type="ARBA" id="ARBA00048639"/>
    </source>
</evidence>
<dbReference type="PROSITE" id="PS00911">
    <property type="entry name" value="DHODEHASE_1"/>
    <property type="match status" value="1"/>
</dbReference>
<dbReference type="EC" id="1.3.5.2" evidence="6 14"/>
<proteinExistence type="inferred from homology"/>
<dbReference type="PANTHER" id="PTHR48109:SF4">
    <property type="entry name" value="DIHYDROOROTATE DEHYDROGENASE (QUINONE), MITOCHONDRIAL"/>
    <property type="match status" value="1"/>
</dbReference>
<protein>
    <recommendedName>
        <fullName evidence="7 14">Dihydroorotate dehydrogenase (quinone)</fullName>
        <ecNumber evidence="6 14">1.3.5.2</ecNumber>
    </recommendedName>
</protein>
<comment type="catalytic activity">
    <reaction evidence="13">
        <text>(S)-dihydroorotate + a quinone = orotate + a quinol</text>
        <dbReference type="Rhea" id="RHEA:30187"/>
        <dbReference type="ChEBI" id="CHEBI:24646"/>
        <dbReference type="ChEBI" id="CHEBI:30839"/>
        <dbReference type="ChEBI" id="CHEBI:30864"/>
        <dbReference type="ChEBI" id="CHEBI:132124"/>
        <dbReference type="EC" id="1.3.5.2"/>
    </reaction>
</comment>
<dbReference type="GO" id="GO:0106430">
    <property type="term" value="F:dihydroorotate dehydrogenase (quinone) activity"/>
    <property type="evidence" value="ECO:0007669"/>
    <property type="project" value="UniProtKB-EC"/>
</dbReference>
<keyword evidence="8" id="KW-0285">Flavoprotein</keyword>
<comment type="pathway">
    <text evidence="4">Pyrimidine metabolism; UMP biosynthesis via de novo pathway; orotate from (S)-dihydroorotate (quinone route): step 1/1.</text>
</comment>
<dbReference type="Gene3D" id="3.20.20.70">
    <property type="entry name" value="Aldolase class I"/>
    <property type="match status" value="1"/>
</dbReference>
<evidence type="ECO:0000256" key="8">
    <source>
        <dbReference type="ARBA" id="ARBA00022630"/>
    </source>
</evidence>
<evidence type="ECO:0000256" key="5">
    <source>
        <dbReference type="ARBA" id="ARBA00005359"/>
    </source>
</evidence>
<sequence>MFYKKIIRPIFFKFDPELIHDLALFFLKITSRITPLRRLIQKICLVDDERLATRIGKITLPNPIGLAAGFDKNITAPLAYKMLGFGWVEFGSITYEPQSGNPRPRLWRLPADKSLIVNYGLSNCGAIEARKRLEKIPNWARPFGVSIAPSNSASIQSMADDYLKSFLLLAPVADYITLNVSCPNVAKRDCFTQVSFIEELLTKISQIAKEKDIDKDIFLKIGPDLPKDELDKIVDLCIKYQLAGMVAVNLVKDRSGLPTIKSRIDQMNHPGGISGRLTAPISNQVIQHIRKRAQQRLKIIGAGGVFDADDYFDKIKAGADCVQMMTGWIYQGPMAVKKINYRQSALKQKELEQKQPDARRDRAVSWPFLPEKVFTIKDLIFEIYKAKDLFTKDWVSQAHQDIIKNIRRSYLRYGDIDLIDEYDEKAVVFFCRVLDQQNCLFEQGVEFFTSRFVPAHGEPHSTEDLDLFLCQNKTIHDWFKNTLLSREKNYLQNIITVSRNAGVSGCQLQNNENHEPAKLKHSALSFIFMNHVFASEYGGQYKYLTAVLRDEIFARYKDKIRDFFDHDLVFPRFNKLLGLDEHELKLKRERTVYKYPGYFLNSSQITSLIENLYQQEKLSYRTLSRYIKDFSPEIFFDKNASWRETVCRLKGLGRMFSQQGVLEFSDLTGEELRELIDNVVDDAPGLHAIRFEDWREQLNKIINSF</sequence>
<name>A0A2M6W542_9BACT</name>
<organism evidence="16 17">
    <name type="scientific">Candidatus Magasanikbacteria bacterium CG10_big_fil_rev_8_21_14_0_10_40_10</name>
    <dbReference type="NCBI Taxonomy" id="1974648"/>
    <lineage>
        <taxon>Bacteria</taxon>
        <taxon>Candidatus Magasanikiibacteriota</taxon>
    </lineage>
</organism>
<gene>
    <name evidence="16" type="ORF">COU31_00320</name>
</gene>
<dbReference type="InterPro" id="IPR013785">
    <property type="entry name" value="Aldolase_TIM"/>
</dbReference>
<dbReference type="PANTHER" id="PTHR48109">
    <property type="entry name" value="DIHYDROOROTATE DEHYDROGENASE (QUINONE), MITOCHONDRIAL-RELATED"/>
    <property type="match status" value="1"/>
</dbReference>
<evidence type="ECO:0000256" key="4">
    <source>
        <dbReference type="ARBA" id="ARBA00005161"/>
    </source>
</evidence>
<dbReference type="SUPFAM" id="SSF51395">
    <property type="entry name" value="FMN-linked oxidoreductases"/>
    <property type="match status" value="1"/>
</dbReference>
<evidence type="ECO:0000256" key="11">
    <source>
        <dbReference type="ARBA" id="ARBA00023002"/>
    </source>
</evidence>
<comment type="caution">
    <text evidence="16">The sequence shown here is derived from an EMBL/GenBank/DDBJ whole genome shotgun (WGS) entry which is preliminary data.</text>
</comment>
<dbReference type="CDD" id="cd04738">
    <property type="entry name" value="DHOD_2_like"/>
    <property type="match status" value="1"/>
</dbReference>
<dbReference type="InterPro" id="IPR005719">
    <property type="entry name" value="Dihydroorotate_DH_2"/>
</dbReference>
<dbReference type="NCBIfam" id="TIGR01036">
    <property type="entry name" value="pyrD_sub2"/>
    <property type="match status" value="1"/>
</dbReference>
<dbReference type="Proteomes" id="UP000231183">
    <property type="component" value="Unassembled WGS sequence"/>
</dbReference>
<dbReference type="GO" id="GO:0044205">
    <property type="term" value="P:'de novo' UMP biosynthetic process"/>
    <property type="evidence" value="ECO:0007669"/>
    <property type="project" value="UniProtKB-UniPathway"/>
</dbReference>
<keyword evidence="11" id="KW-0560">Oxidoreductase</keyword>
<evidence type="ECO:0000256" key="9">
    <source>
        <dbReference type="ARBA" id="ARBA00022643"/>
    </source>
</evidence>
<accession>A0A2M6W542</accession>
<feature type="domain" description="Dihydroorotate dehydrogenase catalytic" evidence="15">
    <location>
        <begin position="51"/>
        <end position="340"/>
    </location>
</feature>
<evidence type="ECO:0000259" key="15">
    <source>
        <dbReference type="Pfam" id="PF01180"/>
    </source>
</evidence>
<dbReference type="GO" id="GO:0006207">
    <property type="term" value="P:'de novo' pyrimidine nucleobase biosynthetic process"/>
    <property type="evidence" value="ECO:0007669"/>
    <property type="project" value="UniProtKB-UniRule"/>
</dbReference>
<dbReference type="InterPro" id="IPR050074">
    <property type="entry name" value="DHO_dehydrogenase"/>
</dbReference>
<evidence type="ECO:0000256" key="7">
    <source>
        <dbReference type="ARBA" id="ARBA00018366"/>
    </source>
</evidence>
<dbReference type="Pfam" id="PF01180">
    <property type="entry name" value="DHO_dh"/>
    <property type="match status" value="1"/>
</dbReference>
<evidence type="ECO:0000256" key="3">
    <source>
        <dbReference type="ARBA" id="ARBA00004370"/>
    </source>
</evidence>
<evidence type="ECO:0000313" key="17">
    <source>
        <dbReference type="Proteomes" id="UP000231183"/>
    </source>
</evidence>
<dbReference type="NCBIfam" id="NF003652">
    <property type="entry name" value="PRK05286.2-5"/>
    <property type="match status" value="1"/>
</dbReference>
<dbReference type="EMBL" id="PFBX01000003">
    <property type="protein sequence ID" value="PIT87916.1"/>
    <property type="molecule type" value="Genomic_DNA"/>
</dbReference>
<evidence type="ECO:0000256" key="2">
    <source>
        <dbReference type="ARBA" id="ARBA00003125"/>
    </source>
</evidence>
<evidence type="ECO:0000256" key="14">
    <source>
        <dbReference type="NCBIfam" id="TIGR01036"/>
    </source>
</evidence>
<comment type="similarity">
    <text evidence="5">Belongs to the dihydroorotate dehydrogenase family. Type 2 subfamily.</text>
</comment>
<dbReference type="GO" id="GO:0005886">
    <property type="term" value="C:plasma membrane"/>
    <property type="evidence" value="ECO:0007669"/>
    <property type="project" value="TreeGrafter"/>
</dbReference>
<dbReference type="GO" id="GO:0005737">
    <property type="term" value="C:cytoplasm"/>
    <property type="evidence" value="ECO:0007669"/>
    <property type="project" value="InterPro"/>
</dbReference>
<evidence type="ECO:0000256" key="6">
    <source>
        <dbReference type="ARBA" id="ARBA00012791"/>
    </source>
</evidence>
<dbReference type="AlphaFoldDB" id="A0A2M6W542"/>
<evidence type="ECO:0000256" key="1">
    <source>
        <dbReference type="ARBA" id="ARBA00001917"/>
    </source>
</evidence>
<comment type="function">
    <text evidence="2">Catalyzes the conversion of dihydroorotate to orotate with quinone as electron acceptor.</text>
</comment>
<comment type="cofactor">
    <cofactor evidence="1">
        <name>FMN</name>
        <dbReference type="ChEBI" id="CHEBI:58210"/>
    </cofactor>
</comment>
<evidence type="ECO:0000256" key="12">
    <source>
        <dbReference type="ARBA" id="ARBA00023136"/>
    </source>
</evidence>
<keyword evidence="12" id="KW-0472">Membrane</keyword>
<evidence type="ECO:0000256" key="10">
    <source>
        <dbReference type="ARBA" id="ARBA00022975"/>
    </source>
</evidence>
<evidence type="ECO:0000313" key="16">
    <source>
        <dbReference type="EMBL" id="PIT87916.1"/>
    </source>
</evidence>
<reference evidence="17" key="1">
    <citation type="submission" date="2017-09" db="EMBL/GenBank/DDBJ databases">
        <title>Depth-based differentiation of microbial function through sediment-hosted aquifers and enrichment of novel symbionts in the deep terrestrial subsurface.</title>
        <authorList>
            <person name="Probst A.J."/>
            <person name="Ladd B."/>
            <person name="Jarett J.K."/>
            <person name="Geller-Mcgrath D.E."/>
            <person name="Sieber C.M.K."/>
            <person name="Emerson J.B."/>
            <person name="Anantharaman K."/>
            <person name="Thomas B.C."/>
            <person name="Malmstrom R."/>
            <person name="Stieglmeier M."/>
            <person name="Klingl A."/>
            <person name="Woyke T."/>
            <person name="Ryan C.M."/>
            <person name="Banfield J.F."/>
        </authorList>
    </citation>
    <scope>NUCLEOTIDE SEQUENCE [LARGE SCALE GENOMIC DNA]</scope>
</reference>
<dbReference type="InterPro" id="IPR001295">
    <property type="entry name" value="Dihydroorotate_DH_CS"/>
</dbReference>
<comment type="subcellular location">
    <subcellularLocation>
        <location evidence="3">Membrane</location>
    </subcellularLocation>
</comment>
<keyword evidence="9" id="KW-0288">FMN</keyword>
<dbReference type="UniPathway" id="UPA00070">
    <property type="reaction ID" value="UER00946"/>
</dbReference>